<evidence type="ECO:0000313" key="3">
    <source>
        <dbReference type="Proteomes" id="UP000239757"/>
    </source>
</evidence>
<protein>
    <submittedName>
        <fullName evidence="2">Uncharacterized protein</fullName>
    </submittedName>
</protein>
<dbReference type="Proteomes" id="UP000239757">
    <property type="component" value="Unassembled WGS sequence"/>
</dbReference>
<sequence length="213" mass="24682">MEVELAQLTINEEEEEILQIEADLNTNREVREFQLVGCFLTANSLPSHEKVFLEYDGSNLGKENRNYMRVRVHIDIRCPLKRKKVMCYGRGHSDSFYEAKMTLGVEIAETGWDLSRRAASINSIWLREEGEGKREGSWQDNRILGNRSWDRANKERSGTFIDPILGFNIKGGVSSLDQRREKPWLDQMQTAMDHDLEYSILIGEEGKKRNEGR</sequence>
<accession>A0A2P5XNG6</accession>
<keyword evidence="1" id="KW-0175">Coiled coil</keyword>
<dbReference type="OrthoDB" id="986592at2759"/>
<gene>
    <name evidence="2" type="ORF">GOBAR_AA15794</name>
</gene>
<evidence type="ECO:0000256" key="1">
    <source>
        <dbReference type="SAM" id="Coils"/>
    </source>
</evidence>
<feature type="coiled-coil region" evidence="1">
    <location>
        <begin position="3"/>
        <end position="30"/>
    </location>
</feature>
<dbReference type="EMBL" id="KZ664538">
    <property type="protein sequence ID" value="PPS04861.1"/>
    <property type="molecule type" value="Genomic_DNA"/>
</dbReference>
<name>A0A2P5XNG6_GOSBA</name>
<dbReference type="AlphaFoldDB" id="A0A2P5XNG6"/>
<organism evidence="2 3">
    <name type="scientific">Gossypium barbadense</name>
    <name type="common">Sea Island cotton</name>
    <name type="synonym">Hibiscus barbadensis</name>
    <dbReference type="NCBI Taxonomy" id="3634"/>
    <lineage>
        <taxon>Eukaryota</taxon>
        <taxon>Viridiplantae</taxon>
        <taxon>Streptophyta</taxon>
        <taxon>Embryophyta</taxon>
        <taxon>Tracheophyta</taxon>
        <taxon>Spermatophyta</taxon>
        <taxon>Magnoliopsida</taxon>
        <taxon>eudicotyledons</taxon>
        <taxon>Gunneridae</taxon>
        <taxon>Pentapetalae</taxon>
        <taxon>rosids</taxon>
        <taxon>malvids</taxon>
        <taxon>Malvales</taxon>
        <taxon>Malvaceae</taxon>
        <taxon>Malvoideae</taxon>
        <taxon>Gossypium</taxon>
    </lineage>
</organism>
<proteinExistence type="predicted"/>
<reference evidence="2 3" key="1">
    <citation type="submission" date="2015-01" db="EMBL/GenBank/DDBJ databases">
        <title>Genome of allotetraploid Gossypium barbadense reveals genomic plasticity and fiber elongation in cotton evolution.</title>
        <authorList>
            <person name="Chen X."/>
            <person name="Liu X."/>
            <person name="Zhao B."/>
            <person name="Zheng H."/>
            <person name="Hu Y."/>
            <person name="Lu G."/>
            <person name="Yang C."/>
            <person name="Chen J."/>
            <person name="Shan C."/>
            <person name="Zhang L."/>
            <person name="Zhou Y."/>
            <person name="Wang L."/>
            <person name="Guo W."/>
            <person name="Bai Y."/>
            <person name="Ruan J."/>
            <person name="Shangguan X."/>
            <person name="Mao Y."/>
            <person name="Jiang J."/>
            <person name="Zhu Y."/>
            <person name="Lei J."/>
            <person name="Kang H."/>
            <person name="Chen S."/>
            <person name="He X."/>
            <person name="Wang R."/>
            <person name="Wang Y."/>
            <person name="Chen J."/>
            <person name="Wang L."/>
            <person name="Yu S."/>
            <person name="Wang B."/>
            <person name="Wei J."/>
            <person name="Song S."/>
            <person name="Lu X."/>
            <person name="Gao Z."/>
            <person name="Gu W."/>
            <person name="Deng X."/>
            <person name="Ma D."/>
            <person name="Wang S."/>
            <person name="Liang W."/>
            <person name="Fang L."/>
            <person name="Cai C."/>
            <person name="Zhu X."/>
            <person name="Zhou B."/>
            <person name="Zhang Y."/>
            <person name="Chen Z."/>
            <person name="Xu S."/>
            <person name="Zhu R."/>
            <person name="Wang S."/>
            <person name="Zhang T."/>
            <person name="Zhao G."/>
        </authorList>
    </citation>
    <scope>NUCLEOTIDE SEQUENCE [LARGE SCALE GENOMIC DNA]</scope>
    <source>
        <strain evidence="3">cv. Xinhai21</strain>
        <tissue evidence="2">Leaf</tissue>
    </source>
</reference>
<evidence type="ECO:0000313" key="2">
    <source>
        <dbReference type="EMBL" id="PPS04861.1"/>
    </source>
</evidence>